<reference evidence="2" key="1">
    <citation type="submission" date="2020-05" db="EMBL/GenBank/DDBJ databases">
        <authorList>
            <person name="Chiriac C."/>
            <person name="Salcher M."/>
            <person name="Ghai R."/>
            <person name="Kavagutti S V."/>
        </authorList>
    </citation>
    <scope>NUCLEOTIDE SEQUENCE</scope>
</reference>
<name>A0A6J5QYR8_9CAUD</name>
<proteinExistence type="predicted"/>
<dbReference type="EMBL" id="LR797078">
    <property type="protein sequence ID" value="CAB4185835.1"/>
    <property type="molecule type" value="Genomic_DNA"/>
</dbReference>
<sequence length="225" mass="25086">MARYFKSLNKPNGRRTTYPTYGVMSDSTVPTGNRQEPEHPYGVTELKYHEGGEIANFYSDGSSGTRSPTELFDHLPSTLTVSTMFADHRLRPHMMTVMALAMRDHPGAQLVAGSHLTDYSSDLSRNAHKKGLVVPHADNPDMQTEYESEYGERRPQVSGRGKFTQTAPSAYIEGSLMGDYAVEVPHSEVMAGKQFLKQMLRPGTTRKQTPRAESEQMQLPGMESK</sequence>
<evidence type="ECO:0000256" key="1">
    <source>
        <dbReference type="SAM" id="MobiDB-lite"/>
    </source>
</evidence>
<feature type="region of interest" description="Disordered" evidence="1">
    <location>
        <begin position="5"/>
        <end position="39"/>
    </location>
</feature>
<evidence type="ECO:0000313" key="2">
    <source>
        <dbReference type="EMBL" id="CAB4185835.1"/>
    </source>
</evidence>
<feature type="region of interest" description="Disordered" evidence="1">
    <location>
        <begin position="201"/>
        <end position="225"/>
    </location>
</feature>
<organism evidence="2">
    <name type="scientific">uncultured Caudovirales phage</name>
    <dbReference type="NCBI Taxonomy" id="2100421"/>
    <lineage>
        <taxon>Viruses</taxon>
        <taxon>Duplodnaviria</taxon>
        <taxon>Heunggongvirae</taxon>
        <taxon>Uroviricota</taxon>
        <taxon>Caudoviricetes</taxon>
        <taxon>Peduoviridae</taxon>
        <taxon>Maltschvirus</taxon>
        <taxon>Maltschvirus maltsch</taxon>
    </lineage>
</organism>
<gene>
    <name evidence="2" type="ORF">UFOVP1130_140</name>
</gene>
<accession>A0A6J5QYR8</accession>
<protein>
    <submittedName>
        <fullName evidence="2">Uncharacterized protein</fullName>
    </submittedName>
</protein>
<feature type="compositionally biased region" description="Polar residues" evidence="1">
    <location>
        <begin position="14"/>
        <end position="34"/>
    </location>
</feature>